<evidence type="ECO:0000256" key="2">
    <source>
        <dbReference type="ARBA" id="ARBA00022527"/>
    </source>
</evidence>
<keyword evidence="3" id="KW-0812">Transmembrane</keyword>
<dbReference type="GO" id="GO:0005524">
    <property type="term" value="F:ATP binding"/>
    <property type="evidence" value="ECO:0007669"/>
    <property type="project" value="InterPro"/>
</dbReference>
<dbReference type="EMBL" id="JBAMMX010000019">
    <property type="protein sequence ID" value="KAK6921656.1"/>
    <property type="molecule type" value="Genomic_DNA"/>
</dbReference>
<keyword evidence="10" id="KW-0808">Transferase</keyword>
<sequence length="379" mass="42568">MEITDSEYSNVKRIKRIQVCTYSIRSSNRNPIDDILVLDSRAVDSWIRCYKTPMGKINKLIRDITNELEKAFALSTSGFEARSLEQTTRAPPSNPVQSYRAEGSTMEVFLGDIEMHKTIRFTAEQLQFFTANFSTVLGSGGFGVVYKGIAYMHEECPERIIHYDIKPGNILLDANFCPKIADFGLAKLRSREDTHDSISGYRGTPGYSAPELFHLNYRITQKCDVYSFGMLLFEIVGRKRNADVASSRTSMNWFPKHVWEGYEEGELSITVMACGIEEKDREKAERMCMVALWCVQDSPDARPPMSAIVKMLEDGVEVVPPPKPFSYFNSMAVNLLMASNESSGVSSSSSYSTSEGNSSTWFRETKPLMPKNGTSRGPS</sequence>
<keyword evidence="11" id="KW-1185">Reference proteome</keyword>
<dbReference type="GO" id="GO:0004674">
    <property type="term" value="F:protein serine/threonine kinase activity"/>
    <property type="evidence" value="ECO:0007669"/>
    <property type="project" value="UniProtKB-KW"/>
</dbReference>
<dbReference type="SMART" id="SM00220">
    <property type="entry name" value="S_TKc"/>
    <property type="match status" value="1"/>
</dbReference>
<keyword evidence="10" id="KW-0418">Kinase</keyword>
<evidence type="ECO:0000313" key="10">
    <source>
        <dbReference type="EMBL" id="KAK6921656.1"/>
    </source>
</evidence>
<dbReference type="SUPFAM" id="SSF56112">
    <property type="entry name" value="Protein kinase-like (PK-like)"/>
    <property type="match status" value="1"/>
</dbReference>
<dbReference type="PANTHER" id="PTHR27009">
    <property type="entry name" value="RUST RESISTANCE KINASE LR10-RELATED"/>
    <property type="match status" value="1"/>
</dbReference>
<dbReference type="PROSITE" id="PS50011">
    <property type="entry name" value="PROTEIN_KINASE_DOM"/>
    <property type="match status" value="1"/>
</dbReference>
<keyword evidence="7" id="KW-0325">Glycoprotein</keyword>
<dbReference type="AlphaFoldDB" id="A0AAN8V1J1"/>
<comment type="subcellular location">
    <subcellularLocation>
        <location evidence="1">Membrane</location>
        <topology evidence="1">Single-pass type I membrane protein</topology>
    </subcellularLocation>
</comment>
<accession>A0AAN8V1J1</accession>
<evidence type="ECO:0000313" key="11">
    <source>
        <dbReference type="Proteomes" id="UP001370490"/>
    </source>
</evidence>
<evidence type="ECO:0000256" key="3">
    <source>
        <dbReference type="ARBA" id="ARBA00022692"/>
    </source>
</evidence>
<keyword evidence="5" id="KW-1133">Transmembrane helix</keyword>
<evidence type="ECO:0000256" key="4">
    <source>
        <dbReference type="ARBA" id="ARBA00022729"/>
    </source>
</evidence>
<evidence type="ECO:0000256" key="5">
    <source>
        <dbReference type="ARBA" id="ARBA00022989"/>
    </source>
</evidence>
<dbReference type="InterPro" id="IPR045874">
    <property type="entry name" value="LRK10/LRL21-25-like"/>
</dbReference>
<protein>
    <submittedName>
        <fullName evidence="10">Protein kinase domain</fullName>
    </submittedName>
</protein>
<proteinExistence type="predicted"/>
<feature type="region of interest" description="Disordered" evidence="8">
    <location>
        <begin position="342"/>
        <end position="379"/>
    </location>
</feature>
<dbReference type="Gene3D" id="1.10.510.10">
    <property type="entry name" value="Transferase(Phosphotransferase) domain 1"/>
    <property type="match status" value="1"/>
</dbReference>
<keyword evidence="4" id="KW-0732">Signal</keyword>
<evidence type="ECO:0000256" key="1">
    <source>
        <dbReference type="ARBA" id="ARBA00004479"/>
    </source>
</evidence>
<dbReference type="GO" id="GO:0016020">
    <property type="term" value="C:membrane"/>
    <property type="evidence" value="ECO:0007669"/>
    <property type="project" value="UniProtKB-SubCell"/>
</dbReference>
<dbReference type="InterPro" id="IPR000719">
    <property type="entry name" value="Prot_kinase_dom"/>
</dbReference>
<feature type="compositionally biased region" description="Low complexity" evidence="8">
    <location>
        <begin position="342"/>
        <end position="360"/>
    </location>
</feature>
<keyword evidence="2" id="KW-0723">Serine/threonine-protein kinase</keyword>
<dbReference type="PROSITE" id="PS00108">
    <property type="entry name" value="PROTEIN_KINASE_ST"/>
    <property type="match status" value="1"/>
</dbReference>
<evidence type="ECO:0000259" key="9">
    <source>
        <dbReference type="PROSITE" id="PS50011"/>
    </source>
</evidence>
<evidence type="ECO:0000256" key="7">
    <source>
        <dbReference type="ARBA" id="ARBA00023180"/>
    </source>
</evidence>
<dbReference type="Pfam" id="PF00069">
    <property type="entry name" value="Pkinase"/>
    <property type="match status" value="1"/>
</dbReference>
<evidence type="ECO:0000256" key="6">
    <source>
        <dbReference type="ARBA" id="ARBA00023136"/>
    </source>
</evidence>
<dbReference type="InterPro" id="IPR011009">
    <property type="entry name" value="Kinase-like_dom_sf"/>
</dbReference>
<name>A0AAN8V1J1_9MAGN</name>
<dbReference type="InterPro" id="IPR008271">
    <property type="entry name" value="Ser/Thr_kinase_AS"/>
</dbReference>
<evidence type="ECO:0000256" key="8">
    <source>
        <dbReference type="SAM" id="MobiDB-lite"/>
    </source>
</evidence>
<keyword evidence="6" id="KW-0472">Membrane</keyword>
<dbReference type="Proteomes" id="UP001370490">
    <property type="component" value="Unassembled WGS sequence"/>
</dbReference>
<feature type="domain" description="Protein kinase" evidence="9">
    <location>
        <begin position="1"/>
        <end position="326"/>
    </location>
</feature>
<gene>
    <name evidence="10" type="ORF">RJ641_012163</name>
</gene>
<comment type="caution">
    <text evidence="10">The sequence shown here is derived from an EMBL/GenBank/DDBJ whole genome shotgun (WGS) entry which is preliminary data.</text>
</comment>
<organism evidence="10 11">
    <name type="scientific">Dillenia turbinata</name>
    <dbReference type="NCBI Taxonomy" id="194707"/>
    <lineage>
        <taxon>Eukaryota</taxon>
        <taxon>Viridiplantae</taxon>
        <taxon>Streptophyta</taxon>
        <taxon>Embryophyta</taxon>
        <taxon>Tracheophyta</taxon>
        <taxon>Spermatophyta</taxon>
        <taxon>Magnoliopsida</taxon>
        <taxon>eudicotyledons</taxon>
        <taxon>Gunneridae</taxon>
        <taxon>Pentapetalae</taxon>
        <taxon>Dilleniales</taxon>
        <taxon>Dilleniaceae</taxon>
        <taxon>Dillenia</taxon>
    </lineage>
</organism>
<reference evidence="10 11" key="1">
    <citation type="submission" date="2023-12" db="EMBL/GenBank/DDBJ databases">
        <title>A high-quality genome assembly for Dillenia turbinata (Dilleniales).</title>
        <authorList>
            <person name="Chanderbali A."/>
        </authorList>
    </citation>
    <scope>NUCLEOTIDE SEQUENCE [LARGE SCALE GENOMIC DNA]</scope>
    <source>
        <strain evidence="10">LSX21</strain>
        <tissue evidence="10">Leaf</tissue>
    </source>
</reference>